<accession>A0A544TVI2</accession>
<protein>
    <submittedName>
        <fullName evidence="2">Uncharacterized protein</fullName>
    </submittedName>
</protein>
<keyword evidence="1" id="KW-1133">Transmembrane helix</keyword>
<evidence type="ECO:0000256" key="1">
    <source>
        <dbReference type="SAM" id="Phobius"/>
    </source>
</evidence>
<name>A0A544TVI2_9BACI</name>
<feature type="transmembrane region" description="Helical" evidence="1">
    <location>
        <begin position="153"/>
        <end position="171"/>
    </location>
</feature>
<organism evidence="2 3">
    <name type="scientific">Psychrobacillus vulpis</name>
    <dbReference type="NCBI Taxonomy" id="2325572"/>
    <lineage>
        <taxon>Bacteria</taxon>
        <taxon>Bacillati</taxon>
        <taxon>Bacillota</taxon>
        <taxon>Bacilli</taxon>
        <taxon>Bacillales</taxon>
        <taxon>Bacillaceae</taxon>
        <taxon>Psychrobacillus</taxon>
    </lineage>
</organism>
<evidence type="ECO:0000313" key="2">
    <source>
        <dbReference type="EMBL" id="TQR21445.1"/>
    </source>
</evidence>
<feature type="transmembrane region" description="Helical" evidence="1">
    <location>
        <begin position="213"/>
        <end position="235"/>
    </location>
</feature>
<feature type="transmembrane region" description="Helical" evidence="1">
    <location>
        <begin position="61"/>
        <end position="82"/>
    </location>
</feature>
<evidence type="ECO:0000313" key="3">
    <source>
        <dbReference type="Proteomes" id="UP000316626"/>
    </source>
</evidence>
<dbReference type="Proteomes" id="UP000316626">
    <property type="component" value="Unassembled WGS sequence"/>
</dbReference>
<proteinExistence type="predicted"/>
<sequence>MFLSNSTLGEVVKSQVEFKLNTYMGAVASLILVQIIGLLFSMNGTGSSGTSINNISIHVSIVSLDIVYIFVALWAFVIGNMITIKTNWHSDFSFVGTRLSSSLANIIVLCMISVFAGVTTFLSNYVLRVILLLFGKVDYVKSSSIFDDPLNSILNIGVMIAFILMISAIGYFRGILVQNNKIFTFLLPVLLITILVTKSGQKLFQYVFIGNESILILIVKLVCISIVFFALSILCSNRLEVRS</sequence>
<dbReference type="OrthoDB" id="1795989at2"/>
<feature type="transmembrane region" description="Helical" evidence="1">
    <location>
        <begin position="20"/>
        <end position="41"/>
    </location>
</feature>
<comment type="caution">
    <text evidence="2">The sequence shown here is derived from an EMBL/GenBank/DDBJ whole genome shotgun (WGS) entry which is preliminary data.</text>
</comment>
<reference evidence="2 3" key="1">
    <citation type="submission" date="2019-06" db="EMBL/GenBank/DDBJ databases">
        <title>Psychrobacillus vulpis sp. nov., a new species isolated from feces of a red fox that inhabits in The Tablas de Daimiel Natural Park, Albacete, Spain.</title>
        <authorList>
            <person name="Rodriguez M."/>
            <person name="Reina J.C."/>
            <person name="Bejar V."/>
            <person name="Llamas I."/>
        </authorList>
    </citation>
    <scope>NUCLEOTIDE SEQUENCE [LARGE SCALE GENOMIC DNA]</scope>
    <source>
        <strain evidence="2 3">Z8</strain>
    </source>
</reference>
<keyword evidence="1" id="KW-0472">Membrane</keyword>
<feature type="transmembrane region" description="Helical" evidence="1">
    <location>
        <begin position="103"/>
        <end position="133"/>
    </location>
</feature>
<feature type="transmembrane region" description="Helical" evidence="1">
    <location>
        <begin position="183"/>
        <end position="201"/>
    </location>
</feature>
<keyword evidence="3" id="KW-1185">Reference proteome</keyword>
<dbReference type="EMBL" id="VDGI01000001">
    <property type="protein sequence ID" value="TQR21445.1"/>
    <property type="molecule type" value="Genomic_DNA"/>
</dbReference>
<gene>
    <name evidence="2" type="ORF">FG384_00315</name>
</gene>
<keyword evidence="1" id="KW-0812">Transmembrane</keyword>
<dbReference type="RefSeq" id="WP_142640573.1">
    <property type="nucleotide sequence ID" value="NZ_VDGI01000001.1"/>
</dbReference>
<dbReference type="AlphaFoldDB" id="A0A544TVI2"/>